<gene>
    <name evidence="8" type="ORF">Taro_048542</name>
</gene>
<evidence type="ECO:0000256" key="1">
    <source>
        <dbReference type="ARBA" id="ARBA00004123"/>
    </source>
</evidence>
<dbReference type="Gene3D" id="2.170.150.80">
    <property type="entry name" value="NAC domain"/>
    <property type="match status" value="1"/>
</dbReference>
<evidence type="ECO:0000313" key="8">
    <source>
        <dbReference type="EMBL" id="MQM15596.1"/>
    </source>
</evidence>
<feature type="region of interest" description="Disordered" evidence="6">
    <location>
        <begin position="185"/>
        <end position="213"/>
    </location>
</feature>
<name>A0A843X8E5_COLES</name>
<dbReference type="FunFam" id="2.170.150.80:FF:000010">
    <property type="entry name" value="NAC domain-containing protein 67-like"/>
    <property type="match status" value="1"/>
</dbReference>
<dbReference type="GO" id="GO:0003677">
    <property type="term" value="F:DNA binding"/>
    <property type="evidence" value="ECO:0007669"/>
    <property type="project" value="UniProtKB-KW"/>
</dbReference>
<proteinExistence type="predicted"/>
<dbReference type="SMR" id="A0A843X8E5"/>
<dbReference type="Proteomes" id="UP000652761">
    <property type="component" value="Unassembled WGS sequence"/>
</dbReference>
<dbReference type="AlphaFoldDB" id="A0A843X8E5"/>
<dbReference type="GO" id="GO:0005634">
    <property type="term" value="C:nucleus"/>
    <property type="evidence" value="ECO:0007669"/>
    <property type="project" value="UniProtKB-SubCell"/>
</dbReference>
<feature type="domain" description="NAC" evidence="7">
    <location>
        <begin position="9"/>
        <end position="167"/>
    </location>
</feature>
<dbReference type="OrthoDB" id="1880352at2759"/>
<keyword evidence="3" id="KW-0238">DNA-binding</keyword>
<keyword evidence="9" id="KW-1185">Reference proteome</keyword>
<dbReference type="GO" id="GO:0006355">
    <property type="term" value="P:regulation of DNA-templated transcription"/>
    <property type="evidence" value="ECO:0007669"/>
    <property type="project" value="InterPro"/>
</dbReference>
<evidence type="ECO:0000313" key="9">
    <source>
        <dbReference type="Proteomes" id="UP000652761"/>
    </source>
</evidence>
<evidence type="ECO:0000256" key="4">
    <source>
        <dbReference type="ARBA" id="ARBA00023163"/>
    </source>
</evidence>
<organism evidence="8 9">
    <name type="scientific">Colocasia esculenta</name>
    <name type="common">Wild taro</name>
    <name type="synonym">Arum esculentum</name>
    <dbReference type="NCBI Taxonomy" id="4460"/>
    <lineage>
        <taxon>Eukaryota</taxon>
        <taxon>Viridiplantae</taxon>
        <taxon>Streptophyta</taxon>
        <taxon>Embryophyta</taxon>
        <taxon>Tracheophyta</taxon>
        <taxon>Spermatophyta</taxon>
        <taxon>Magnoliopsida</taxon>
        <taxon>Liliopsida</taxon>
        <taxon>Araceae</taxon>
        <taxon>Aroideae</taxon>
        <taxon>Colocasieae</taxon>
        <taxon>Colocasia</taxon>
    </lineage>
</organism>
<protein>
    <recommendedName>
        <fullName evidence="7">NAC domain-containing protein</fullName>
    </recommendedName>
</protein>
<reference evidence="8" key="1">
    <citation type="submission" date="2017-07" db="EMBL/GenBank/DDBJ databases">
        <title>Taro Niue Genome Assembly and Annotation.</title>
        <authorList>
            <person name="Atibalentja N."/>
            <person name="Keating K."/>
            <person name="Fields C.J."/>
        </authorList>
    </citation>
    <scope>NUCLEOTIDE SEQUENCE</scope>
    <source>
        <strain evidence="8">Niue_2</strain>
        <tissue evidence="8">Leaf</tissue>
    </source>
</reference>
<dbReference type="EMBL" id="NMUH01006595">
    <property type="protein sequence ID" value="MQM15596.1"/>
    <property type="molecule type" value="Genomic_DNA"/>
</dbReference>
<evidence type="ECO:0000256" key="6">
    <source>
        <dbReference type="SAM" id="MobiDB-lite"/>
    </source>
</evidence>
<evidence type="ECO:0000259" key="7">
    <source>
        <dbReference type="PROSITE" id="PS51005"/>
    </source>
</evidence>
<keyword evidence="2" id="KW-0805">Transcription regulation</keyword>
<dbReference type="SUPFAM" id="SSF101941">
    <property type="entry name" value="NAC domain"/>
    <property type="match status" value="1"/>
</dbReference>
<comment type="caution">
    <text evidence="8">The sequence shown here is derived from an EMBL/GenBank/DDBJ whole genome shotgun (WGS) entry which is preliminary data.</text>
</comment>
<dbReference type="Pfam" id="PF02365">
    <property type="entry name" value="NAM"/>
    <property type="match status" value="1"/>
</dbReference>
<accession>A0A843X8E5</accession>
<evidence type="ECO:0000256" key="5">
    <source>
        <dbReference type="ARBA" id="ARBA00023242"/>
    </source>
</evidence>
<evidence type="ECO:0000256" key="3">
    <source>
        <dbReference type="ARBA" id="ARBA00023125"/>
    </source>
</evidence>
<dbReference type="InterPro" id="IPR003441">
    <property type="entry name" value="NAC-dom"/>
</dbReference>
<keyword evidence="4" id="KW-0804">Transcription</keyword>
<dbReference type="InterPro" id="IPR036093">
    <property type="entry name" value="NAC_dom_sf"/>
</dbReference>
<dbReference type="PANTHER" id="PTHR31744:SF79">
    <property type="entry name" value="NAC DOMAIN-CONTAINING PROTEIN"/>
    <property type="match status" value="1"/>
</dbReference>
<dbReference type="PANTHER" id="PTHR31744">
    <property type="entry name" value="PROTEIN CUP-SHAPED COTYLEDON 2-RELATED"/>
    <property type="match status" value="1"/>
</dbReference>
<sequence>MERSWLEMDLPGFRFHPTEEELLEFYLKGAVHGKKLQPEIIRTLNLYRHDPWELPGMARMGEREWYFFVPRDRRSNNTGRPNRTTERGFWKATGSDRRIRSVSESNRVIGVKKTLVFYQGRAPRGTRTDWIMNEYRLPEEEEKYTNTTCASPCEPKEDIVLCRIYRKATSMKVLEQLAAMDTDVAENSTSSSSSSSFDKQISPKNPPTLPLPVAKDVKMPEMKVELEIEKASSPPTFNKQISLQKPPTLPVLVDMNMKMPEMKVELETEKEADITSVPVGLDTAAERVLPELELLKVPPRFGFDWPHDPLLTQLRSPWLDNWYPYYANTLSL</sequence>
<evidence type="ECO:0000256" key="2">
    <source>
        <dbReference type="ARBA" id="ARBA00023015"/>
    </source>
</evidence>
<comment type="subcellular location">
    <subcellularLocation>
        <location evidence="1">Nucleus</location>
    </subcellularLocation>
</comment>
<dbReference type="PROSITE" id="PS51005">
    <property type="entry name" value="NAC"/>
    <property type="match status" value="1"/>
</dbReference>
<keyword evidence="5" id="KW-0539">Nucleus</keyword>